<dbReference type="EMBL" id="CAWUHD010000012">
    <property type="protein sequence ID" value="CAK7213785.1"/>
    <property type="molecule type" value="Genomic_DNA"/>
</dbReference>
<evidence type="ECO:0000256" key="2">
    <source>
        <dbReference type="ARBA" id="ARBA00022692"/>
    </source>
</evidence>
<feature type="transmembrane region" description="Helical" evidence="6">
    <location>
        <begin position="255"/>
        <end position="279"/>
    </location>
</feature>
<keyword evidence="2 6" id="KW-0812">Transmembrane</keyword>
<feature type="transmembrane region" description="Helical" evidence="6">
    <location>
        <begin position="107"/>
        <end position="130"/>
    </location>
</feature>
<feature type="domain" description="Rhodopsin" evidence="7">
    <location>
        <begin position="45"/>
        <end position="284"/>
    </location>
</feature>
<proteinExistence type="inferred from homology"/>
<organism evidence="8 9">
    <name type="scientific">Sporothrix eucalyptigena</name>
    <dbReference type="NCBI Taxonomy" id="1812306"/>
    <lineage>
        <taxon>Eukaryota</taxon>
        <taxon>Fungi</taxon>
        <taxon>Dikarya</taxon>
        <taxon>Ascomycota</taxon>
        <taxon>Pezizomycotina</taxon>
        <taxon>Sordariomycetes</taxon>
        <taxon>Sordariomycetidae</taxon>
        <taxon>Ophiostomatales</taxon>
        <taxon>Ophiostomataceae</taxon>
        <taxon>Sporothrix</taxon>
    </lineage>
</organism>
<evidence type="ECO:0000259" key="7">
    <source>
        <dbReference type="Pfam" id="PF20684"/>
    </source>
</evidence>
<keyword evidence="4 6" id="KW-0472">Membrane</keyword>
<comment type="subcellular location">
    <subcellularLocation>
        <location evidence="1">Membrane</location>
        <topology evidence="1">Multi-pass membrane protein</topology>
    </subcellularLocation>
</comment>
<dbReference type="Pfam" id="PF20684">
    <property type="entry name" value="Fung_rhodopsin"/>
    <property type="match status" value="1"/>
</dbReference>
<accession>A0ABP0B348</accession>
<feature type="transmembrane region" description="Helical" evidence="6">
    <location>
        <begin position="142"/>
        <end position="163"/>
    </location>
</feature>
<evidence type="ECO:0000313" key="8">
    <source>
        <dbReference type="EMBL" id="CAK7213785.1"/>
    </source>
</evidence>
<feature type="transmembrane region" description="Helical" evidence="6">
    <location>
        <begin position="220"/>
        <end position="243"/>
    </location>
</feature>
<feature type="transmembrane region" description="Helical" evidence="6">
    <location>
        <begin position="24"/>
        <end position="43"/>
    </location>
</feature>
<comment type="similarity">
    <text evidence="5">Belongs to the SAT4 family.</text>
</comment>
<sequence>MASLSYTQLMDLVYSIPPLRPTHFAQGILGTVIALIVIDTIAVGMRIYVRTILNRSAFGLDDVLAAAGYVCYLVASVYAIEGCFYGFGTRDADLPSHLYQIRGAQLFTWWIISYIFSIPFIKSAIAAQIMRLTKLWSYRIPLWFVIGGSTANALAGLIAVLVHCTPISASWTGEGRCTSNLPLLVLSYIFTAVAIIVDFTCAILPFFLIRKLNMNARRKWSLMAILSVGICACIFTVLRVPYIKHYMIPQDSLYYLGYLVLYSMLEEGVGMFAASLPSLRKLFASFYRSSSNPGHSGQSQSMQFTGGTSGAPMTHPNPCVIRGQFSASVSAQRDHYEVQEDEDANSRHGIVIQRDVYVQTADAETQRKASSASGT</sequence>
<feature type="transmembrane region" description="Helical" evidence="6">
    <location>
        <begin position="63"/>
        <end position="87"/>
    </location>
</feature>
<evidence type="ECO:0000256" key="3">
    <source>
        <dbReference type="ARBA" id="ARBA00022989"/>
    </source>
</evidence>
<dbReference type="PANTHER" id="PTHR33048">
    <property type="entry name" value="PTH11-LIKE INTEGRAL MEMBRANE PROTEIN (AFU_ORTHOLOGUE AFUA_5G11245)"/>
    <property type="match status" value="1"/>
</dbReference>
<reference evidence="8 9" key="1">
    <citation type="submission" date="2024-01" db="EMBL/GenBank/DDBJ databases">
        <authorList>
            <person name="Allen C."/>
            <person name="Tagirdzhanova G."/>
        </authorList>
    </citation>
    <scope>NUCLEOTIDE SEQUENCE [LARGE SCALE GENOMIC DNA]</scope>
</reference>
<feature type="transmembrane region" description="Helical" evidence="6">
    <location>
        <begin position="183"/>
        <end position="208"/>
    </location>
</feature>
<keyword evidence="3 6" id="KW-1133">Transmembrane helix</keyword>
<evidence type="ECO:0000256" key="5">
    <source>
        <dbReference type="ARBA" id="ARBA00038359"/>
    </source>
</evidence>
<evidence type="ECO:0000256" key="1">
    <source>
        <dbReference type="ARBA" id="ARBA00004141"/>
    </source>
</evidence>
<dbReference type="InterPro" id="IPR052337">
    <property type="entry name" value="SAT4-like"/>
</dbReference>
<dbReference type="Proteomes" id="UP001642482">
    <property type="component" value="Unassembled WGS sequence"/>
</dbReference>
<comment type="caution">
    <text evidence="8">The sequence shown here is derived from an EMBL/GenBank/DDBJ whole genome shotgun (WGS) entry which is preliminary data.</text>
</comment>
<evidence type="ECO:0000313" key="9">
    <source>
        <dbReference type="Proteomes" id="UP001642482"/>
    </source>
</evidence>
<keyword evidence="9" id="KW-1185">Reference proteome</keyword>
<evidence type="ECO:0000256" key="6">
    <source>
        <dbReference type="SAM" id="Phobius"/>
    </source>
</evidence>
<gene>
    <name evidence="8" type="ORF">SEUCBS140593_001962</name>
</gene>
<protein>
    <recommendedName>
        <fullName evidence="7">Rhodopsin domain-containing protein</fullName>
    </recommendedName>
</protein>
<name>A0ABP0B348_9PEZI</name>
<evidence type="ECO:0000256" key="4">
    <source>
        <dbReference type="ARBA" id="ARBA00023136"/>
    </source>
</evidence>
<dbReference type="PANTHER" id="PTHR33048:SF15">
    <property type="entry name" value="INTEGRAL MEMBRANE PROTEIN"/>
    <property type="match status" value="1"/>
</dbReference>
<dbReference type="InterPro" id="IPR049326">
    <property type="entry name" value="Rhodopsin_dom_fungi"/>
</dbReference>